<dbReference type="GO" id="GO:0005739">
    <property type="term" value="C:mitochondrion"/>
    <property type="evidence" value="ECO:0007669"/>
    <property type="project" value="UniProtKB-SubCell"/>
</dbReference>
<keyword evidence="6" id="KW-0496">Mitochondrion</keyword>
<evidence type="ECO:0000256" key="7">
    <source>
        <dbReference type="ARBA" id="ARBA00023235"/>
    </source>
</evidence>
<comment type="catalytic activity">
    <reaction evidence="8">
        <text>a uridine in tRNA = a pseudouridine in tRNA</text>
        <dbReference type="Rhea" id="RHEA:54572"/>
        <dbReference type="Rhea" id="RHEA-COMP:13339"/>
        <dbReference type="Rhea" id="RHEA-COMP:13934"/>
        <dbReference type="ChEBI" id="CHEBI:65314"/>
        <dbReference type="ChEBI" id="CHEBI:65315"/>
    </reaction>
</comment>
<dbReference type="PANTHER" id="PTHR21600">
    <property type="entry name" value="MITOCHONDRIAL RNA PSEUDOURIDINE SYNTHASE"/>
    <property type="match status" value="1"/>
</dbReference>
<sequence length="402" mass="45421">MHCDNSKTEINYHHFRCVDNNLNGALQCCRGVTFLLKRTHAFAPREEAAQTDSDKQPHLRAIDLARKIRQEKHNEKAGESKKDVLKPSVLLTPLQKRVVELRQFTQQLQNVHPNVLAKHLHRGLIRPHPELAVINKPYGISVQGGKNNISDVLPIINKIIYGIRDESELHICLGLDKETTGTLLLARTEEVRDYVQHLHKNHQVENKYWVVTVGVPVPSEGVIDIPVIEREVTGAQPHFKMGLSPVYRVSDSGEGVTRVRANRHAQGAVTQYRVLDSNSGCSLVELKPITGVKHQLRVHMAYALGCPILGDHKYSHWTKLAPQRLPDSVLRKLGLEQSKARYLPLHLHARRLTLPEFKGHNDITVSCSLPKYFISTLRRLQIPIPDKKDDASTVAPPSFQNK</sequence>
<evidence type="ECO:0000256" key="10">
    <source>
        <dbReference type="ARBA" id="ARBA00041563"/>
    </source>
</evidence>
<evidence type="ECO:0000256" key="8">
    <source>
        <dbReference type="ARBA" id="ARBA00036943"/>
    </source>
</evidence>
<keyword evidence="7" id="KW-0413">Isomerase</keyword>
<keyword evidence="5" id="KW-0809">Transit peptide</keyword>
<comment type="catalytic activity">
    <reaction evidence="2">
        <text>uridine in 5S rRNA = pseudouridine in 5S rRNA</text>
        <dbReference type="Rhea" id="RHEA:47036"/>
        <dbReference type="Rhea" id="RHEA-COMP:11730"/>
        <dbReference type="Rhea" id="RHEA-COMP:11731"/>
        <dbReference type="ChEBI" id="CHEBI:65314"/>
        <dbReference type="ChEBI" id="CHEBI:65315"/>
    </reaction>
</comment>
<keyword evidence="13" id="KW-1185">Reference proteome</keyword>
<evidence type="ECO:0000256" key="1">
    <source>
        <dbReference type="ARBA" id="ARBA00001166"/>
    </source>
</evidence>
<evidence type="ECO:0000259" key="11">
    <source>
        <dbReference type="Pfam" id="PF00849"/>
    </source>
</evidence>
<comment type="catalytic activity">
    <reaction evidence="1">
        <text>a uridine in mRNA = a pseudouridine in mRNA</text>
        <dbReference type="Rhea" id="RHEA:56644"/>
        <dbReference type="Rhea" id="RHEA-COMP:14658"/>
        <dbReference type="Rhea" id="RHEA-COMP:14659"/>
        <dbReference type="ChEBI" id="CHEBI:65314"/>
        <dbReference type="ChEBI" id="CHEBI:65315"/>
    </reaction>
</comment>
<comment type="caution">
    <text evidence="12">The sequence shown here is derived from an EMBL/GenBank/DDBJ whole genome shotgun (WGS) entry which is preliminary data.</text>
</comment>
<evidence type="ECO:0000256" key="4">
    <source>
        <dbReference type="ARBA" id="ARBA00010876"/>
    </source>
</evidence>
<dbReference type="InterPro" id="IPR020103">
    <property type="entry name" value="PsdUridine_synth_cat_dom_sf"/>
</dbReference>
<dbReference type="EMBL" id="JAGEUA010000005">
    <property type="protein sequence ID" value="KAL0978055.1"/>
    <property type="molecule type" value="Genomic_DNA"/>
</dbReference>
<dbReference type="PANTHER" id="PTHR21600:SF83">
    <property type="entry name" value="PSEUDOURIDYLATE SYNTHASE RPUSD4, MITOCHONDRIAL"/>
    <property type="match status" value="1"/>
</dbReference>
<evidence type="ECO:0000256" key="3">
    <source>
        <dbReference type="ARBA" id="ARBA00004173"/>
    </source>
</evidence>
<comment type="similarity">
    <text evidence="4">Belongs to the pseudouridine synthase RluA family.</text>
</comment>
<dbReference type="InterPro" id="IPR006145">
    <property type="entry name" value="PsdUridine_synth_RsuA/RluA"/>
</dbReference>
<evidence type="ECO:0000256" key="2">
    <source>
        <dbReference type="ARBA" id="ARBA00001896"/>
    </source>
</evidence>
<organism evidence="12 13">
    <name type="scientific">Umbra pygmaea</name>
    <name type="common">Eastern mudminnow</name>
    <dbReference type="NCBI Taxonomy" id="75934"/>
    <lineage>
        <taxon>Eukaryota</taxon>
        <taxon>Metazoa</taxon>
        <taxon>Chordata</taxon>
        <taxon>Craniata</taxon>
        <taxon>Vertebrata</taxon>
        <taxon>Euteleostomi</taxon>
        <taxon>Actinopterygii</taxon>
        <taxon>Neopterygii</taxon>
        <taxon>Teleostei</taxon>
        <taxon>Protacanthopterygii</taxon>
        <taxon>Esociformes</taxon>
        <taxon>Umbridae</taxon>
        <taxon>Umbra</taxon>
    </lineage>
</organism>
<dbReference type="Pfam" id="PF00849">
    <property type="entry name" value="PseudoU_synth_2"/>
    <property type="match status" value="1"/>
</dbReference>
<feature type="domain" description="Pseudouridine synthase RsuA/RluA-like" evidence="11">
    <location>
        <begin position="131"/>
        <end position="301"/>
    </location>
</feature>
<name>A0ABD0WSH7_UMBPY</name>
<dbReference type="InterPro" id="IPR050188">
    <property type="entry name" value="RluA_PseudoU_synthase"/>
</dbReference>
<reference evidence="12 13" key="1">
    <citation type="submission" date="2024-06" db="EMBL/GenBank/DDBJ databases">
        <authorList>
            <person name="Pan Q."/>
            <person name="Wen M."/>
            <person name="Jouanno E."/>
            <person name="Zahm M."/>
            <person name="Klopp C."/>
            <person name="Cabau C."/>
            <person name="Louis A."/>
            <person name="Berthelot C."/>
            <person name="Parey E."/>
            <person name="Roest Crollius H."/>
            <person name="Montfort J."/>
            <person name="Robinson-Rechavi M."/>
            <person name="Bouchez O."/>
            <person name="Lampietro C."/>
            <person name="Lopez Roques C."/>
            <person name="Donnadieu C."/>
            <person name="Postlethwait J."/>
            <person name="Bobe J."/>
            <person name="Verreycken H."/>
            <person name="Guiguen Y."/>
        </authorList>
    </citation>
    <scope>NUCLEOTIDE SEQUENCE [LARGE SCALE GENOMIC DNA]</scope>
    <source>
        <strain evidence="12">Up_M1</strain>
        <tissue evidence="12">Testis</tissue>
    </source>
</reference>
<proteinExistence type="inferred from homology"/>
<accession>A0ABD0WSH7</accession>
<protein>
    <recommendedName>
        <fullName evidence="9">Pseudouridylate synthase RPUSD4, mitochondrial</fullName>
    </recommendedName>
    <alternativeName>
        <fullName evidence="10">RNA pseudouridylate synthase domain-containing protein 4</fullName>
    </alternativeName>
</protein>
<dbReference type="FunFam" id="3.30.2350.10:FF:000015">
    <property type="entry name" value="Mitochondrial RNA pseudouridine synthase RPUSD4"/>
    <property type="match status" value="1"/>
</dbReference>
<dbReference type="GO" id="GO:0009982">
    <property type="term" value="F:pseudouridine synthase activity"/>
    <property type="evidence" value="ECO:0007669"/>
    <property type="project" value="UniProtKB-ARBA"/>
</dbReference>
<evidence type="ECO:0000256" key="6">
    <source>
        <dbReference type="ARBA" id="ARBA00023128"/>
    </source>
</evidence>
<evidence type="ECO:0000256" key="5">
    <source>
        <dbReference type="ARBA" id="ARBA00022946"/>
    </source>
</evidence>
<evidence type="ECO:0000313" key="13">
    <source>
        <dbReference type="Proteomes" id="UP001557470"/>
    </source>
</evidence>
<comment type="subcellular location">
    <subcellularLocation>
        <location evidence="3">Mitochondrion</location>
    </subcellularLocation>
</comment>
<gene>
    <name evidence="12" type="ORF">UPYG_G00165370</name>
</gene>
<dbReference type="Proteomes" id="UP001557470">
    <property type="component" value="Unassembled WGS sequence"/>
</dbReference>
<dbReference type="AlphaFoldDB" id="A0ABD0WSH7"/>
<evidence type="ECO:0000313" key="12">
    <source>
        <dbReference type="EMBL" id="KAL0978055.1"/>
    </source>
</evidence>
<evidence type="ECO:0000256" key="9">
    <source>
        <dbReference type="ARBA" id="ARBA00039953"/>
    </source>
</evidence>
<dbReference type="SUPFAM" id="SSF55120">
    <property type="entry name" value="Pseudouridine synthase"/>
    <property type="match status" value="1"/>
</dbReference>
<dbReference type="Gene3D" id="3.30.2350.10">
    <property type="entry name" value="Pseudouridine synthase"/>
    <property type="match status" value="1"/>
</dbReference>
<dbReference type="CDD" id="cd02869">
    <property type="entry name" value="PseudoU_synth_RluA_like"/>
    <property type="match status" value="1"/>
</dbReference>